<feature type="transmembrane region" description="Helical" evidence="7">
    <location>
        <begin position="122"/>
        <end position="141"/>
    </location>
</feature>
<feature type="transmembrane region" description="Helical" evidence="7">
    <location>
        <begin position="153"/>
        <end position="174"/>
    </location>
</feature>
<evidence type="ECO:0000313" key="9">
    <source>
        <dbReference type="EMBL" id="MBP2113668.1"/>
    </source>
</evidence>
<dbReference type="PANTHER" id="PTHR43744">
    <property type="entry name" value="ABC TRANSPORTER PERMEASE PROTEIN MG189-RELATED-RELATED"/>
    <property type="match status" value="1"/>
</dbReference>
<feature type="domain" description="ABC transmembrane type-1" evidence="8">
    <location>
        <begin position="87"/>
        <end position="298"/>
    </location>
</feature>
<accession>A0ABS4NUC6</accession>
<protein>
    <submittedName>
        <fullName evidence="9">Aldouronate transport system permease protein</fullName>
    </submittedName>
</protein>
<organism evidence="9 10">
    <name type="scientific">Paenibacillus silagei</name>
    <dbReference type="NCBI Taxonomy" id="1670801"/>
    <lineage>
        <taxon>Bacteria</taxon>
        <taxon>Bacillati</taxon>
        <taxon>Bacillota</taxon>
        <taxon>Bacilli</taxon>
        <taxon>Bacillales</taxon>
        <taxon>Paenibacillaceae</taxon>
        <taxon>Paenibacillus</taxon>
    </lineage>
</organism>
<evidence type="ECO:0000256" key="2">
    <source>
        <dbReference type="ARBA" id="ARBA00022448"/>
    </source>
</evidence>
<name>A0ABS4NUC6_9BACL</name>
<dbReference type="Pfam" id="PF00528">
    <property type="entry name" value="BPD_transp_1"/>
    <property type="match status" value="1"/>
</dbReference>
<comment type="subcellular location">
    <subcellularLocation>
        <location evidence="1 7">Cell membrane</location>
        <topology evidence="1 7">Multi-pass membrane protein</topology>
    </subcellularLocation>
</comment>
<dbReference type="Gene3D" id="1.10.3720.10">
    <property type="entry name" value="MetI-like"/>
    <property type="match status" value="1"/>
</dbReference>
<evidence type="ECO:0000256" key="3">
    <source>
        <dbReference type="ARBA" id="ARBA00022475"/>
    </source>
</evidence>
<evidence type="ECO:0000256" key="6">
    <source>
        <dbReference type="ARBA" id="ARBA00023136"/>
    </source>
</evidence>
<proteinExistence type="inferred from homology"/>
<feature type="transmembrane region" description="Helical" evidence="7">
    <location>
        <begin position="195"/>
        <end position="218"/>
    </location>
</feature>
<keyword evidence="3" id="KW-1003">Cell membrane</keyword>
<sequence length="313" mass="34753">METAAVHKKKRKPPISSSTGDRLFVICNYCFMIALMIVTLYPFVNVLAVSLNNAQDSIKGGIYLLPREWTLANYNYILREATIFHATFISVLRTVIGTVVTVFCSAMLAYTLSRQDYVLRKFITVAFIMTMYFNGGLIPNYLLIRDMGLVGSFWVYILPGIIGVFNLIIIRSFIENLPESIIESAKIDGAGDYRTFFSIILPLTVPVLATVALFSGVFQWNSWFDVFLYNSSDASLSTLQYELQKILQNSNTTTGTSSLDGMIQGATGGQQNAVTPMSVRATMTIVASVPIIMVYPFLQKYFVKGMMVGGVKG</sequence>
<dbReference type="PROSITE" id="PS50928">
    <property type="entry name" value="ABC_TM1"/>
    <property type="match status" value="1"/>
</dbReference>
<feature type="transmembrane region" description="Helical" evidence="7">
    <location>
        <begin position="277"/>
        <end position="298"/>
    </location>
</feature>
<evidence type="ECO:0000256" key="4">
    <source>
        <dbReference type="ARBA" id="ARBA00022692"/>
    </source>
</evidence>
<evidence type="ECO:0000313" key="10">
    <source>
        <dbReference type="Proteomes" id="UP000773462"/>
    </source>
</evidence>
<keyword evidence="5 7" id="KW-1133">Transmembrane helix</keyword>
<dbReference type="CDD" id="cd06261">
    <property type="entry name" value="TM_PBP2"/>
    <property type="match status" value="1"/>
</dbReference>
<dbReference type="EMBL" id="JAGGLV010000012">
    <property type="protein sequence ID" value="MBP2113668.1"/>
    <property type="molecule type" value="Genomic_DNA"/>
</dbReference>
<comment type="caution">
    <text evidence="9">The sequence shown here is derived from an EMBL/GenBank/DDBJ whole genome shotgun (WGS) entry which is preliminary data.</text>
</comment>
<evidence type="ECO:0000256" key="7">
    <source>
        <dbReference type="RuleBase" id="RU363032"/>
    </source>
</evidence>
<dbReference type="PANTHER" id="PTHR43744:SF9">
    <property type="entry name" value="POLYGALACTURONAN_RHAMNOGALACTURONAN TRANSPORT SYSTEM PERMEASE PROTEIN YTCP"/>
    <property type="match status" value="1"/>
</dbReference>
<keyword evidence="10" id="KW-1185">Reference proteome</keyword>
<keyword evidence="6 7" id="KW-0472">Membrane</keyword>
<keyword evidence="2 7" id="KW-0813">Transport</keyword>
<dbReference type="SUPFAM" id="SSF161098">
    <property type="entry name" value="MetI-like"/>
    <property type="match status" value="1"/>
</dbReference>
<keyword evidence="4 7" id="KW-0812">Transmembrane</keyword>
<dbReference type="InterPro" id="IPR000515">
    <property type="entry name" value="MetI-like"/>
</dbReference>
<dbReference type="InterPro" id="IPR035906">
    <property type="entry name" value="MetI-like_sf"/>
</dbReference>
<dbReference type="Proteomes" id="UP000773462">
    <property type="component" value="Unassembled WGS sequence"/>
</dbReference>
<evidence type="ECO:0000259" key="8">
    <source>
        <dbReference type="PROSITE" id="PS50928"/>
    </source>
</evidence>
<dbReference type="RefSeq" id="WP_051477981.1">
    <property type="nucleotide sequence ID" value="NZ_JAGGLV010000012.1"/>
</dbReference>
<evidence type="ECO:0000256" key="5">
    <source>
        <dbReference type="ARBA" id="ARBA00022989"/>
    </source>
</evidence>
<comment type="similarity">
    <text evidence="7">Belongs to the binding-protein-dependent transport system permease family.</text>
</comment>
<evidence type="ECO:0000256" key="1">
    <source>
        <dbReference type="ARBA" id="ARBA00004651"/>
    </source>
</evidence>
<feature type="transmembrane region" description="Helical" evidence="7">
    <location>
        <begin position="83"/>
        <end position="110"/>
    </location>
</feature>
<gene>
    <name evidence="9" type="ORF">J2Z70_003829</name>
</gene>
<feature type="transmembrane region" description="Helical" evidence="7">
    <location>
        <begin position="21"/>
        <end position="44"/>
    </location>
</feature>
<reference evidence="9 10" key="1">
    <citation type="submission" date="2021-03" db="EMBL/GenBank/DDBJ databases">
        <title>Genomic Encyclopedia of Type Strains, Phase IV (KMG-IV): sequencing the most valuable type-strain genomes for metagenomic binning, comparative biology and taxonomic classification.</title>
        <authorList>
            <person name="Goeker M."/>
        </authorList>
    </citation>
    <scope>NUCLEOTIDE SEQUENCE [LARGE SCALE GENOMIC DNA]</scope>
    <source>
        <strain evidence="9 10">DSM 101953</strain>
    </source>
</reference>